<name>A0A0R3LV40_9BRAD</name>
<sequence>MRENEVVRRAFAMPLTNPAYPPGPYRFVNREYLIITYRTDPAKLRSVVPPPLEFDEREALVKYEFIRMPDSSGFGDYTESGQVIPVSFRGRRGGYTHCMFLNDEGPIAGGRELWGFPKKLGQPTLRTEIDTLIGTLDYGPLRVATGTMGYKHREADLAQVKAALEEPNFLLKIIPHVDGTPRICELVEYRLEQLVLKGAWTGPAALSLTPHALAPVADLPVLEIVSAIHIRADLTLGLGKVVHDYLEQPVRRPLRSYERSLVT</sequence>
<evidence type="ECO:0000313" key="5">
    <source>
        <dbReference type="EMBL" id="KRR11595.1"/>
    </source>
</evidence>
<keyword evidence="1 4" id="KW-0210">Decarboxylase</keyword>
<evidence type="ECO:0000256" key="2">
    <source>
        <dbReference type="ARBA" id="ARBA00023239"/>
    </source>
</evidence>
<dbReference type="RefSeq" id="WP_057849625.1">
    <property type="nucleotide sequence ID" value="NZ_LLXX01000038.1"/>
</dbReference>
<dbReference type="EC" id="4.1.1.4" evidence="4"/>
<keyword evidence="2 4" id="KW-0456">Lyase</keyword>
<dbReference type="EMBL" id="LLXX01000038">
    <property type="protein sequence ID" value="KRR11595.1"/>
    <property type="molecule type" value="Genomic_DNA"/>
</dbReference>
<keyword evidence="3 4" id="KW-0704">Schiff base</keyword>
<dbReference type="NCBIfam" id="NF002614">
    <property type="entry name" value="PRK02265.1"/>
    <property type="match status" value="1"/>
</dbReference>
<evidence type="ECO:0000313" key="6">
    <source>
        <dbReference type="Proteomes" id="UP000051913"/>
    </source>
</evidence>
<reference evidence="5 6" key="1">
    <citation type="submission" date="2014-03" db="EMBL/GenBank/DDBJ databases">
        <title>Bradyrhizobium valentinum sp. nov., isolated from effective nodules of Lupinus mariae-josephae, a lupine endemic of basic-lime soils in Eastern Spain.</title>
        <authorList>
            <person name="Duran D."/>
            <person name="Rey L."/>
            <person name="Navarro A."/>
            <person name="Busquets A."/>
            <person name="Imperial J."/>
            <person name="Ruiz-Argueso T."/>
        </authorList>
    </citation>
    <scope>NUCLEOTIDE SEQUENCE [LARGE SCALE GENOMIC DNA]</scope>
    <source>
        <strain evidence="5 6">LmjM3</strain>
    </source>
</reference>
<dbReference type="Gene3D" id="2.40.400.10">
    <property type="entry name" value="Acetoacetate decarboxylase-like"/>
    <property type="match status" value="1"/>
</dbReference>
<protein>
    <recommendedName>
        <fullName evidence="4">Acetoacetate decarboxylase</fullName>
        <shortName evidence="4">AAD</shortName>
        <shortName evidence="4">ADC</shortName>
        <ecNumber evidence="4">4.1.1.4</ecNumber>
    </recommendedName>
</protein>
<dbReference type="Pfam" id="PF06314">
    <property type="entry name" value="ADC"/>
    <property type="match status" value="1"/>
</dbReference>
<dbReference type="GO" id="GO:0047602">
    <property type="term" value="F:acetoacetate decarboxylase activity"/>
    <property type="evidence" value="ECO:0007669"/>
    <property type="project" value="UniProtKB-UniRule"/>
</dbReference>
<organism evidence="5 6">
    <name type="scientific">Bradyrhizobium valentinum</name>
    <dbReference type="NCBI Taxonomy" id="1518501"/>
    <lineage>
        <taxon>Bacteria</taxon>
        <taxon>Pseudomonadati</taxon>
        <taxon>Pseudomonadota</taxon>
        <taxon>Alphaproteobacteria</taxon>
        <taxon>Hyphomicrobiales</taxon>
        <taxon>Nitrobacteraceae</taxon>
        <taxon>Bradyrhizobium</taxon>
    </lineage>
</organism>
<comment type="caution">
    <text evidence="5">The sequence shown here is derived from an EMBL/GenBank/DDBJ whole genome shotgun (WGS) entry which is preliminary data.</text>
</comment>
<dbReference type="Proteomes" id="UP000051913">
    <property type="component" value="Unassembled WGS sequence"/>
</dbReference>
<gene>
    <name evidence="4" type="primary">adc</name>
    <name evidence="5" type="ORF">CP49_18385</name>
</gene>
<evidence type="ECO:0000256" key="4">
    <source>
        <dbReference type="HAMAP-Rule" id="MF_00597"/>
    </source>
</evidence>
<proteinExistence type="inferred from homology"/>
<keyword evidence="6" id="KW-1185">Reference proteome</keyword>
<dbReference type="InterPro" id="IPR023653">
    <property type="entry name" value="Acetoacetate_decarboxylase_bac"/>
</dbReference>
<accession>A0A0R3LV40</accession>
<comment type="similarity">
    <text evidence="4">Belongs to the ADC family.</text>
</comment>
<evidence type="ECO:0000256" key="1">
    <source>
        <dbReference type="ARBA" id="ARBA00022793"/>
    </source>
</evidence>
<comment type="function">
    <text evidence="4">Catalyzes the conversion of acetoacetate to acetone and carbon dioxide.</text>
</comment>
<feature type="active site" description="Schiff-base intermediate with acetoacetate" evidence="4">
    <location>
        <position position="118"/>
    </location>
</feature>
<dbReference type="InterPro" id="IPR023375">
    <property type="entry name" value="ADC_dom_sf"/>
</dbReference>
<dbReference type="InterPro" id="IPR010451">
    <property type="entry name" value="Acetoacetate_decarboxylase"/>
</dbReference>
<dbReference type="SUPFAM" id="SSF160104">
    <property type="entry name" value="Acetoacetate decarboxylase-like"/>
    <property type="match status" value="1"/>
</dbReference>
<evidence type="ECO:0000256" key="3">
    <source>
        <dbReference type="ARBA" id="ARBA00023270"/>
    </source>
</evidence>
<dbReference type="AlphaFoldDB" id="A0A0R3LV40"/>
<comment type="catalytic activity">
    <reaction evidence="4">
        <text>acetoacetate + H(+) = acetone + CO2</text>
        <dbReference type="Rhea" id="RHEA:19729"/>
        <dbReference type="ChEBI" id="CHEBI:13705"/>
        <dbReference type="ChEBI" id="CHEBI:15347"/>
        <dbReference type="ChEBI" id="CHEBI:15378"/>
        <dbReference type="ChEBI" id="CHEBI:16526"/>
        <dbReference type="EC" id="4.1.1.4"/>
    </reaction>
</comment>
<dbReference type="HAMAP" id="MF_00597">
    <property type="entry name" value="ADC"/>
    <property type="match status" value="1"/>
</dbReference>